<evidence type="ECO:0000313" key="3">
    <source>
        <dbReference type="Proteomes" id="UP000001075"/>
    </source>
</evidence>
<dbReference type="AlphaFoldDB" id="G3HB96"/>
<protein>
    <submittedName>
        <fullName evidence="2">Uncharacterized protein</fullName>
    </submittedName>
</protein>
<dbReference type="Proteomes" id="UP000001075">
    <property type="component" value="Unassembled WGS sequence"/>
</dbReference>
<sequence length="58" mass="6848">MYRALKRNWISCRRKLLGGIFSRAWYIVQAEPGKRTVKHNNKKEKPLLNKGNGSFHLH</sequence>
<organism evidence="2 3">
    <name type="scientific">Cricetulus griseus</name>
    <name type="common">Chinese hamster</name>
    <name type="synonym">Cricetulus barabensis griseus</name>
    <dbReference type="NCBI Taxonomy" id="10029"/>
    <lineage>
        <taxon>Eukaryota</taxon>
        <taxon>Metazoa</taxon>
        <taxon>Chordata</taxon>
        <taxon>Craniata</taxon>
        <taxon>Vertebrata</taxon>
        <taxon>Euteleostomi</taxon>
        <taxon>Mammalia</taxon>
        <taxon>Eutheria</taxon>
        <taxon>Euarchontoglires</taxon>
        <taxon>Glires</taxon>
        <taxon>Rodentia</taxon>
        <taxon>Myomorpha</taxon>
        <taxon>Muroidea</taxon>
        <taxon>Cricetidae</taxon>
        <taxon>Cricetinae</taxon>
        <taxon>Cricetulus</taxon>
    </lineage>
</organism>
<gene>
    <name evidence="2" type="ORF">I79_007720</name>
</gene>
<feature type="region of interest" description="Disordered" evidence="1">
    <location>
        <begin position="36"/>
        <end position="58"/>
    </location>
</feature>
<reference evidence="3" key="1">
    <citation type="journal article" date="2011" name="Nat. Biotechnol.">
        <title>The genomic sequence of the Chinese hamster ovary (CHO)-K1 cell line.</title>
        <authorList>
            <person name="Xu X."/>
            <person name="Nagarajan H."/>
            <person name="Lewis N.E."/>
            <person name="Pan S."/>
            <person name="Cai Z."/>
            <person name="Liu X."/>
            <person name="Chen W."/>
            <person name="Xie M."/>
            <person name="Wang W."/>
            <person name="Hammond S."/>
            <person name="Andersen M.R."/>
            <person name="Neff N."/>
            <person name="Passarelli B."/>
            <person name="Koh W."/>
            <person name="Fan H.C."/>
            <person name="Wang J."/>
            <person name="Gui Y."/>
            <person name="Lee K.H."/>
            <person name="Betenbaugh M.J."/>
            <person name="Quake S.R."/>
            <person name="Famili I."/>
            <person name="Palsson B.O."/>
            <person name="Wang J."/>
        </authorList>
    </citation>
    <scope>NUCLEOTIDE SEQUENCE [LARGE SCALE GENOMIC DNA]</scope>
    <source>
        <strain evidence="3">CHO K1 cell line</strain>
    </source>
</reference>
<proteinExistence type="predicted"/>
<name>G3HB96_CRIGR</name>
<dbReference type="InParanoid" id="G3HB96"/>
<evidence type="ECO:0000313" key="2">
    <source>
        <dbReference type="EMBL" id="EGW06582.1"/>
    </source>
</evidence>
<accession>G3HB96</accession>
<evidence type="ECO:0000256" key="1">
    <source>
        <dbReference type="SAM" id="MobiDB-lite"/>
    </source>
</evidence>
<dbReference type="EMBL" id="JH000264">
    <property type="protein sequence ID" value="EGW06582.1"/>
    <property type="molecule type" value="Genomic_DNA"/>
</dbReference>